<dbReference type="InterPro" id="IPR036249">
    <property type="entry name" value="Thioredoxin-like_sf"/>
</dbReference>
<dbReference type="Proteomes" id="UP000051587">
    <property type="component" value="Unassembled WGS sequence"/>
</dbReference>
<comment type="function">
    <text evidence="1">May be required for disulfide bond formation in some proteins.</text>
</comment>
<dbReference type="Pfam" id="PF13462">
    <property type="entry name" value="Thioredoxin_4"/>
    <property type="match status" value="1"/>
</dbReference>
<dbReference type="STRING" id="53501.SAMN04488043_102315"/>
<dbReference type="RefSeq" id="WP_058262103.1">
    <property type="nucleotide sequence ID" value="NZ_CP051181.1"/>
</dbReference>
<sequence>MNRRYALGLIGAAAVTAGALSLVPRSSGLADFGAAYAAGEDVDTSSIQEMVLGAEDAPVTLIEYASFTCPHCATFNNGPLKKVKAEYIETGKVKLIYRDVYFDRPGLWAAMIARCDPNRFFGISDLLYTGQHDWIGDGNLKTIEQNLRKIGLVAGLTKDQLDNCLSDGTKAQSLYTWFQKNAETDDISGTPTLIINGEKHSNMTYEDLKEILDQKLEM</sequence>
<gene>
    <name evidence="3" type="primary">bdbD</name>
    <name evidence="3" type="ORF">TG4357_01361</name>
</gene>
<accession>A0A0P1F9V2</accession>
<dbReference type="Gene3D" id="3.40.30.10">
    <property type="entry name" value="Glutaredoxin"/>
    <property type="match status" value="1"/>
</dbReference>
<reference evidence="3 4" key="1">
    <citation type="submission" date="2015-09" db="EMBL/GenBank/DDBJ databases">
        <authorList>
            <consortium name="Swine Surveillance"/>
        </authorList>
    </citation>
    <scope>NUCLEOTIDE SEQUENCE [LARGE SCALE GENOMIC DNA]</scope>
    <source>
        <strain evidence="3 4">CECT 4357</strain>
    </source>
</reference>
<dbReference type="EMBL" id="CYSA01000015">
    <property type="protein sequence ID" value="CUH64566.1"/>
    <property type="molecule type" value="Genomic_DNA"/>
</dbReference>
<evidence type="ECO:0000313" key="3">
    <source>
        <dbReference type="EMBL" id="CUH64566.1"/>
    </source>
</evidence>
<dbReference type="SUPFAM" id="SSF52833">
    <property type="entry name" value="Thioredoxin-like"/>
    <property type="match status" value="1"/>
</dbReference>
<dbReference type="AlphaFoldDB" id="A0A0P1F9V2"/>
<evidence type="ECO:0000313" key="4">
    <source>
        <dbReference type="Proteomes" id="UP000051587"/>
    </source>
</evidence>
<keyword evidence="4" id="KW-1185">Reference proteome</keyword>
<evidence type="ECO:0000259" key="2">
    <source>
        <dbReference type="PROSITE" id="PS51352"/>
    </source>
</evidence>
<dbReference type="OrthoDB" id="8478320at2"/>
<proteinExistence type="predicted"/>
<dbReference type="InterPro" id="IPR013766">
    <property type="entry name" value="Thioredoxin_domain"/>
</dbReference>
<dbReference type="PROSITE" id="PS51352">
    <property type="entry name" value="THIOREDOXIN_2"/>
    <property type="match status" value="1"/>
</dbReference>
<organism evidence="3 4">
    <name type="scientific">Thalassovita gelatinovora</name>
    <name type="common">Thalassobius gelatinovorus</name>
    <dbReference type="NCBI Taxonomy" id="53501"/>
    <lineage>
        <taxon>Bacteria</taxon>
        <taxon>Pseudomonadati</taxon>
        <taxon>Pseudomonadota</taxon>
        <taxon>Alphaproteobacteria</taxon>
        <taxon>Rhodobacterales</taxon>
        <taxon>Roseobacteraceae</taxon>
        <taxon>Thalassovita</taxon>
    </lineage>
</organism>
<dbReference type="InterPro" id="IPR012336">
    <property type="entry name" value="Thioredoxin-like_fold"/>
</dbReference>
<name>A0A0P1F9V2_THAGE</name>
<evidence type="ECO:0000256" key="1">
    <source>
        <dbReference type="ARBA" id="ARBA00003565"/>
    </source>
</evidence>
<protein>
    <submittedName>
        <fullName evidence="3">Thiol-disulfide oxidoreductase D</fullName>
    </submittedName>
</protein>
<feature type="domain" description="Thioredoxin" evidence="2">
    <location>
        <begin position="23"/>
        <end position="217"/>
    </location>
</feature>